<feature type="transmembrane region" description="Helical" evidence="1">
    <location>
        <begin position="175"/>
        <end position="194"/>
    </location>
</feature>
<evidence type="ECO:0000313" key="3">
    <source>
        <dbReference type="Proteomes" id="UP000183047"/>
    </source>
</evidence>
<dbReference type="EMBL" id="FMUR01000004">
    <property type="protein sequence ID" value="SCX86635.1"/>
    <property type="molecule type" value="Genomic_DNA"/>
</dbReference>
<evidence type="ECO:0008006" key="4">
    <source>
        <dbReference type="Google" id="ProtNLM"/>
    </source>
</evidence>
<feature type="transmembrane region" description="Helical" evidence="1">
    <location>
        <begin position="200"/>
        <end position="221"/>
    </location>
</feature>
<feature type="transmembrane region" description="Helical" evidence="1">
    <location>
        <begin position="110"/>
        <end position="132"/>
    </location>
</feature>
<reference evidence="3" key="1">
    <citation type="submission" date="2016-10" db="EMBL/GenBank/DDBJ databases">
        <authorList>
            <person name="Varghese N."/>
            <person name="Submissions S."/>
        </authorList>
    </citation>
    <scope>NUCLEOTIDE SEQUENCE [LARGE SCALE GENOMIC DNA]</scope>
    <source>
        <strain evidence="3">XBD2006</strain>
    </source>
</reference>
<name>A0A1G5B8X0_9FIRM</name>
<dbReference type="OrthoDB" id="9793294at2"/>
<accession>A0A1G5B8X0</accession>
<dbReference type="AlphaFoldDB" id="A0A1G5B8X0"/>
<proteinExistence type="predicted"/>
<sequence length="237" mass="27117">MKNDMEKLLSDAFYAPEPKNKQAFLKNIRPREISTFEMILQQFYYIRFSVWLYVLGLIVVVVTGALLQFEAIRILFTIMMSFTAVITVLETRRSKKFGMSELEMATRYSLKSVVIARMLIVGMVSLAVLFISSPIMAISFQEDVIITTMRTMIPYLVTLFVSLRFERSVLGRSTEYGSLVIGFAVSAAMIFFHTNCREIIIGYIEMVEKWGVFIVVLLIALTVSEQCKTVKNVEEFA</sequence>
<feature type="transmembrane region" description="Helical" evidence="1">
    <location>
        <begin position="71"/>
        <end position="89"/>
    </location>
</feature>
<dbReference type="RefSeq" id="WP_074461368.1">
    <property type="nucleotide sequence ID" value="NZ_FMUR01000004.1"/>
</dbReference>
<keyword evidence="1" id="KW-1133">Transmembrane helix</keyword>
<organism evidence="2 3">
    <name type="scientific">Butyrivibrio hungatei</name>
    <dbReference type="NCBI Taxonomy" id="185008"/>
    <lineage>
        <taxon>Bacteria</taxon>
        <taxon>Bacillati</taxon>
        <taxon>Bacillota</taxon>
        <taxon>Clostridia</taxon>
        <taxon>Lachnospirales</taxon>
        <taxon>Lachnospiraceae</taxon>
        <taxon>Butyrivibrio</taxon>
    </lineage>
</organism>
<protein>
    <recommendedName>
        <fullName evidence="4">ABC-2 family transporter protein</fullName>
    </recommendedName>
</protein>
<dbReference type="Proteomes" id="UP000183047">
    <property type="component" value="Unassembled WGS sequence"/>
</dbReference>
<gene>
    <name evidence="2" type="ORF">SAMN02910451_00594</name>
</gene>
<evidence type="ECO:0000313" key="2">
    <source>
        <dbReference type="EMBL" id="SCX86635.1"/>
    </source>
</evidence>
<feature type="transmembrane region" description="Helical" evidence="1">
    <location>
        <begin position="44"/>
        <end position="65"/>
    </location>
</feature>
<keyword evidence="3" id="KW-1185">Reference proteome</keyword>
<feature type="transmembrane region" description="Helical" evidence="1">
    <location>
        <begin position="144"/>
        <end position="163"/>
    </location>
</feature>
<keyword evidence="1" id="KW-0472">Membrane</keyword>
<evidence type="ECO:0000256" key="1">
    <source>
        <dbReference type="SAM" id="Phobius"/>
    </source>
</evidence>
<keyword evidence="1" id="KW-0812">Transmembrane</keyword>